<evidence type="ECO:0000313" key="1">
    <source>
        <dbReference type="EMBL" id="CAE0824337.1"/>
    </source>
</evidence>
<accession>A0A7S4LEL0</accession>
<reference evidence="1" key="1">
    <citation type="submission" date="2021-01" db="EMBL/GenBank/DDBJ databases">
        <authorList>
            <person name="Corre E."/>
            <person name="Pelletier E."/>
            <person name="Niang G."/>
            <person name="Scheremetjew M."/>
            <person name="Finn R."/>
            <person name="Kale V."/>
            <person name="Holt S."/>
            <person name="Cochrane G."/>
            <person name="Meng A."/>
            <person name="Brown T."/>
            <person name="Cohen L."/>
        </authorList>
    </citation>
    <scope>NUCLEOTIDE SEQUENCE</scope>
    <source>
        <strain evidence="1">CCMP1594</strain>
    </source>
</reference>
<name>A0A7S4LEL0_9EUGL</name>
<gene>
    <name evidence="1" type="ORF">EGYM00163_LOCUS35544</name>
</gene>
<protein>
    <submittedName>
        <fullName evidence="1">Uncharacterized protein</fullName>
    </submittedName>
</protein>
<dbReference type="EMBL" id="HBJA01103124">
    <property type="protein sequence ID" value="CAE0824337.1"/>
    <property type="molecule type" value="Transcribed_RNA"/>
</dbReference>
<sequence length="125" mass="13777">MPAAMPRTPCCCQMAKGTDPSNALAIHKKYTAHREYGQLRLCPGTTESGSTLIHLKPNCGIFLSCQQMFAPFALMLGCKHNCATKRGERTPFYQGRLLVVEENAVQVHWGADRPVKQHASGDLYA</sequence>
<proteinExistence type="predicted"/>
<dbReference type="AlphaFoldDB" id="A0A7S4LEL0"/>
<organism evidence="1">
    <name type="scientific">Eutreptiella gymnastica</name>
    <dbReference type="NCBI Taxonomy" id="73025"/>
    <lineage>
        <taxon>Eukaryota</taxon>
        <taxon>Discoba</taxon>
        <taxon>Euglenozoa</taxon>
        <taxon>Euglenida</taxon>
        <taxon>Spirocuta</taxon>
        <taxon>Euglenophyceae</taxon>
        <taxon>Eutreptiales</taxon>
        <taxon>Eutreptiaceae</taxon>
        <taxon>Eutreptiella</taxon>
    </lineage>
</organism>